<dbReference type="Proteomes" id="UP000253141">
    <property type="component" value="Unassembled WGS sequence"/>
</dbReference>
<proteinExistence type="predicted"/>
<dbReference type="GO" id="GO:0005975">
    <property type="term" value="P:carbohydrate metabolic process"/>
    <property type="evidence" value="ECO:0007669"/>
    <property type="project" value="UniProtKB-ARBA"/>
</dbReference>
<protein>
    <submittedName>
        <fullName evidence="2">DUF4838 domain-containing protein</fullName>
    </submittedName>
</protein>
<dbReference type="InterPro" id="IPR029018">
    <property type="entry name" value="Hex-like_dom2"/>
</dbReference>
<evidence type="ECO:0000256" key="1">
    <source>
        <dbReference type="ARBA" id="ARBA00022801"/>
    </source>
</evidence>
<keyword evidence="3" id="KW-1185">Reference proteome</keyword>
<evidence type="ECO:0000313" key="3">
    <source>
        <dbReference type="Proteomes" id="UP000253141"/>
    </source>
</evidence>
<dbReference type="Gene3D" id="2.60.120.260">
    <property type="entry name" value="Galactose-binding domain-like"/>
    <property type="match status" value="1"/>
</dbReference>
<dbReference type="InterPro" id="IPR032287">
    <property type="entry name" value="DUF4838"/>
</dbReference>
<sequence length="877" mass="99965">MDNSLFLPKKGTSYIPLPKPSTMKKFTLYLCFFTFFFTGKSSAQKVTPQPIAAGKWLQTWLLCGPFSLEKPKDAFQQWDHLVGFNNDFLGKIGGEKNPKIKAGDAVKHPNGTAKWQQHTTSDSIIDLNKTISQEDNICAYAYTEVQAPEAGIWFVTLGTNDGGRLWVNGVEVWDAPGARGLTVDDDVIPVTLKKGTNTLLLKVEERGNRWEFCVRLFPFSTQKLTANGGIFKVTTKENGEAELASELSTTVLNELIQSIQYSIRDNQKKVVLAEQRGRDFTHPLNLKISHLQPFTAQVDIQLKNGEKLMQLIPFEAGKRINYTLFSHKKSSYRIALAATASASEQWAAQELQRWLKEISGAELPIQSLNQPFDGPQIVLGFNEFIKTKTDATPPAELDESFRYCNTGQDILIYGGSQRGTMYGVMTFLENELGCRFYTPTVQVIPKRDELVFTHFDHSEAPGVRVRNDFYYEAFDPTWAARNKMNGAMNQRQQPGGVEAYWSVHTFYPLMPPAEFFGKHPEYYSLIEGKRTHDRAQLCLSNPDVLQIITDRIKKRMRESPDYLIYDVSQNDWYNPCQCDKCQAIVQREGGESGINIWFVNQVAEAVEKEFPNKFIGTLAYQYTRTPPKSIRPRNNVVVRLCSIECCFAHDFKSCPENQSFLQDLKGWSTLAPHMYIWDYVVNFGHYIMPYPNFKVLQPNIKTFQENNAIGIMEQAAYQSRGGEFAELKAYLISKLLWNPECNANEVVDDFMVGYYGRAGKYIRQYYDLLQGRITPDTHIHLGLKPDDVIFAGDFVQQASKLFKEAEKVADNDEILRRVEMASLPLLYLKCRKNPTFSRVDGTYLKFNTIVKREGITHFAEEGAPNVEAFHHWVENAK</sequence>
<gene>
    <name evidence="2" type="ORF">DVG78_05180</name>
</gene>
<dbReference type="SUPFAM" id="SSF55545">
    <property type="entry name" value="beta-N-acetylhexosaminidase-like domain"/>
    <property type="match status" value="1"/>
</dbReference>
<organism evidence="2 3">
    <name type="scientific">Runella aurantiaca</name>
    <dbReference type="NCBI Taxonomy" id="2282308"/>
    <lineage>
        <taxon>Bacteria</taxon>
        <taxon>Pseudomonadati</taxon>
        <taxon>Bacteroidota</taxon>
        <taxon>Cytophagia</taxon>
        <taxon>Cytophagales</taxon>
        <taxon>Spirosomataceae</taxon>
        <taxon>Runella</taxon>
    </lineage>
</organism>
<dbReference type="Pfam" id="PF16126">
    <property type="entry name" value="DUF4838"/>
    <property type="match status" value="1"/>
</dbReference>
<dbReference type="AlphaFoldDB" id="A0A369IGC5"/>
<dbReference type="GO" id="GO:0016787">
    <property type="term" value="F:hydrolase activity"/>
    <property type="evidence" value="ECO:0007669"/>
    <property type="project" value="UniProtKB-KW"/>
</dbReference>
<dbReference type="PANTHER" id="PTHR47406">
    <property type="entry name" value="COAGULATION FACTOR 5/8 TYPE, C-TERMINAL"/>
    <property type="match status" value="1"/>
</dbReference>
<name>A0A369IGC5_9BACT</name>
<dbReference type="PANTHER" id="PTHR47406:SF2">
    <property type="entry name" value="ALPHA GLUCURONIDASE N-TERMINAL DOMAIN-CONTAINING PROTEIN"/>
    <property type="match status" value="1"/>
</dbReference>
<comment type="caution">
    <text evidence="2">The sequence shown here is derived from an EMBL/GenBank/DDBJ whole genome shotgun (WGS) entry which is preliminary data.</text>
</comment>
<dbReference type="Gene3D" id="3.30.379.10">
    <property type="entry name" value="Chitobiase/beta-hexosaminidase domain 2-like"/>
    <property type="match status" value="1"/>
</dbReference>
<dbReference type="EMBL" id="QPIW01000002">
    <property type="protein sequence ID" value="RDB07397.1"/>
    <property type="molecule type" value="Genomic_DNA"/>
</dbReference>
<accession>A0A369IGC5</accession>
<reference evidence="2 3" key="1">
    <citation type="submission" date="2018-07" db="EMBL/GenBank/DDBJ databases">
        <title>Genome analysis of Runella aurantiaca.</title>
        <authorList>
            <person name="Yang X."/>
        </authorList>
    </citation>
    <scope>NUCLEOTIDE SEQUENCE [LARGE SCALE GENOMIC DNA]</scope>
    <source>
        <strain evidence="2 3">YX9</strain>
    </source>
</reference>
<evidence type="ECO:0000313" key="2">
    <source>
        <dbReference type="EMBL" id="RDB07397.1"/>
    </source>
</evidence>
<keyword evidence="1" id="KW-0378">Hydrolase</keyword>